<name>A0AAD9W5M8_PHOAM</name>
<reference evidence="2" key="1">
    <citation type="submission" date="2023-06" db="EMBL/GenBank/DDBJ databases">
        <authorList>
            <person name="Noh H."/>
        </authorList>
    </citation>
    <scope>NUCLEOTIDE SEQUENCE</scope>
    <source>
        <strain evidence="2">DUCC20226</strain>
    </source>
</reference>
<evidence type="ECO:0000313" key="3">
    <source>
        <dbReference type="Proteomes" id="UP001265746"/>
    </source>
</evidence>
<dbReference type="EMBL" id="JAUJFL010000003">
    <property type="protein sequence ID" value="KAK2606760.1"/>
    <property type="molecule type" value="Genomic_DNA"/>
</dbReference>
<proteinExistence type="predicted"/>
<dbReference type="Proteomes" id="UP001265746">
    <property type="component" value="Unassembled WGS sequence"/>
</dbReference>
<dbReference type="AlphaFoldDB" id="A0AAD9W5M8"/>
<keyword evidence="3" id="KW-1185">Reference proteome</keyword>
<accession>A0AAD9W5M8</accession>
<evidence type="ECO:0000256" key="1">
    <source>
        <dbReference type="SAM" id="MobiDB-lite"/>
    </source>
</evidence>
<feature type="region of interest" description="Disordered" evidence="1">
    <location>
        <begin position="1"/>
        <end position="22"/>
    </location>
</feature>
<organism evidence="2 3">
    <name type="scientific">Phomopsis amygdali</name>
    <name type="common">Fusicoccum amygdali</name>
    <dbReference type="NCBI Taxonomy" id="1214568"/>
    <lineage>
        <taxon>Eukaryota</taxon>
        <taxon>Fungi</taxon>
        <taxon>Dikarya</taxon>
        <taxon>Ascomycota</taxon>
        <taxon>Pezizomycotina</taxon>
        <taxon>Sordariomycetes</taxon>
        <taxon>Sordariomycetidae</taxon>
        <taxon>Diaporthales</taxon>
        <taxon>Diaporthaceae</taxon>
        <taxon>Diaporthe</taxon>
    </lineage>
</organism>
<sequence length="150" mass="15099">MPLGGQADTTSQQPESTPAPIIGPNDFYSAINNFTADPSSFMSALEPLVVELFSIGFADITSSAASVSSSLDLLLSTADAAISTSINSQLDLVAANVSRASVAMETARAIANRTFSPTPTPSTSTGGVARETAAVGIGALVGGMAILAYL</sequence>
<comment type="caution">
    <text evidence="2">The sequence shown here is derived from an EMBL/GenBank/DDBJ whole genome shotgun (WGS) entry which is preliminary data.</text>
</comment>
<evidence type="ECO:0000313" key="2">
    <source>
        <dbReference type="EMBL" id="KAK2606760.1"/>
    </source>
</evidence>
<gene>
    <name evidence="2" type="ORF">N8I77_005491</name>
</gene>
<protein>
    <submittedName>
        <fullName evidence="2">Uncharacterized protein</fullName>
    </submittedName>
</protein>
<feature type="compositionally biased region" description="Polar residues" evidence="1">
    <location>
        <begin position="7"/>
        <end position="16"/>
    </location>
</feature>